<keyword evidence="1" id="KW-1133">Transmembrane helix</keyword>
<dbReference type="AlphaFoldDB" id="A0A918DGE8"/>
<sequence length="128" mass="14550">MQQDHQEIAQALKRFLLTVLAISSASLSLMIACMWLWEQERDRRASDSQYISSDDQFNAAVYQERCDENSQLPKHSSAISRSDRLLHLLGDDAFINGDLSTATTDYYWKNGYSIETSSVGLVARLEIQ</sequence>
<keyword evidence="1" id="KW-0812">Transmembrane</keyword>
<protein>
    <submittedName>
        <fullName evidence="2">Uncharacterized protein</fullName>
    </submittedName>
</protein>
<evidence type="ECO:0000313" key="2">
    <source>
        <dbReference type="EMBL" id="GGO64652.1"/>
    </source>
</evidence>
<dbReference type="Proteomes" id="UP000606935">
    <property type="component" value="Unassembled WGS sequence"/>
</dbReference>
<evidence type="ECO:0000256" key="1">
    <source>
        <dbReference type="SAM" id="Phobius"/>
    </source>
</evidence>
<keyword evidence="3" id="KW-1185">Reference proteome</keyword>
<keyword evidence="1" id="KW-0472">Membrane</keyword>
<organism evidence="2 3">
    <name type="scientific">Bowmanella pacifica</name>
    <dbReference type="NCBI Taxonomy" id="502051"/>
    <lineage>
        <taxon>Bacteria</taxon>
        <taxon>Pseudomonadati</taxon>
        <taxon>Pseudomonadota</taxon>
        <taxon>Gammaproteobacteria</taxon>
        <taxon>Alteromonadales</taxon>
        <taxon>Alteromonadaceae</taxon>
        <taxon>Bowmanella</taxon>
    </lineage>
</organism>
<reference evidence="2" key="2">
    <citation type="submission" date="2020-09" db="EMBL/GenBank/DDBJ databases">
        <authorList>
            <person name="Sun Q."/>
            <person name="Zhou Y."/>
        </authorList>
    </citation>
    <scope>NUCLEOTIDE SEQUENCE</scope>
    <source>
        <strain evidence="2">CGMCC 1.7086</strain>
    </source>
</reference>
<gene>
    <name evidence="2" type="ORF">GCM10010982_04590</name>
</gene>
<name>A0A918DGE8_9ALTE</name>
<feature type="transmembrane region" description="Helical" evidence="1">
    <location>
        <begin position="15"/>
        <end position="37"/>
    </location>
</feature>
<accession>A0A918DGE8</accession>
<proteinExistence type="predicted"/>
<dbReference type="RefSeq" id="WP_188689705.1">
    <property type="nucleotide sequence ID" value="NZ_BMLS01000001.1"/>
</dbReference>
<reference evidence="2" key="1">
    <citation type="journal article" date="2014" name="Int. J. Syst. Evol. Microbiol.">
        <title>Complete genome sequence of Corynebacterium casei LMG S-19264T (=DSM 44701T), isolated from a smear-ripened cheese.</title>
        <authorList>
            <consortium name="US DOE Joint Genome Institute (JGI-PGF)"/>
            <person name="Walter F."/>
            <person name="Albersmeier A."/>
            <person name="Kalinowski J."/>
            <person name="Ruckert C."/>
        </authorList>
    </citation>
    <scope>NUCLEOTIDE SEQUENCE</scope>
    <source>
        <strain evidence="2">CGMCC 1.7086</strain>
    </source>
</reference>
<evidence type="ECO:0000313" key="3">
    <source>
        <dbReference type="Proteomes" id="UP000606935"/>
    </source>
</evidence>
<comment type="caution">
    <text evidence="2">The sequence shown here is derived from an EMBL/GenBank/DDBJ whole genome shotgun (WGS) entry which is preliminary data.</text>
</comment>
<dbReference type="EMBL" id="BMLS01000001">
    <property type="protein sequence ID" value="GGO64652.1"/>
    <property type="molecule type" value="Genomic_DNA"/>
</dbReference>